<dbReference type="EMBL" id="AFBI03000012">
    <property type="protein sequence ID" value="EJW04911.1"/>
    <property type="molecule type" value="Genomic_DNA"/>
</dbReference>
<comment type="caution">
    <text evidence="2">The sequence shown here is derived from an EMBL/GenBank/DDBJ whole genome shotgun (WGS) entry which is preliminary data.</text>
</comment>
<keyword evidence="3" id="KW-1185">Reference proteome</keyword>
<evidence type="ECO:0000313" key="3">
    <source>
        <dbReference type="Proteomes" id="UP000003163"/>
    </source>
</evidence>
<dbReference type="HOGENOM" id="CLU_2183884_0_0_1"/>
<organism evidence="2 3">
    <name type="scientific">Edhazardia aedis (strain USNM 41457)</name>
    <name type="common">Microsporidian parasite</name>
    <dbReference type="NCBI Taxonomy" id="1003232"/>
    <lineage>
        <taxon>Eukaryota</taxon>
        <taxon>Fungi</taxon>
        <taxon>Fungi incertae sedis</taxon>
        <taxon>Microsporidia</taxon>
        <taxon>Edhazardia</taxon>
    </lineage>
</organism>
<gene>
    <name evidence="2" type="ORF">EDEG_00942</name>
</gene>
<keyword evidence="1" id="KW-0812">Transmembrane</keyword>
<dbReference type="AlphaFoldDB" id="J9DAW2"/>
<reference evidence="2 3" key="1">
    <citation type="submission" date="2011-08" db="EMBL/GenBank/DDBJ databases">
        <authorList>
            <person name="Liu Z.J."/>
            <person name="Shi F.L."/>
            <person name="Lu J.Q."/>
            <person name="Li M."/>
            <person name="Wang Z.L."/>
        </authorList>
    </citation>
    <scope>NUCLEOTIDE SEQUENCE [LARGE SCALE GENOMIC DNA]</scope>
    <source>
        <strain evidence="2 3">USNM 41457</strain>
    </source>
</reference>
<feature type="transmembrane region" description="Helical" evidence="1">
    <location>
        <begin position="54"/>
        <end position="74"/>
    </location>
</feature>
<dbReference type="VEuPathDB" id="MicrosporidiaDB:EDEG_00942"/>
<dbReference type="Proteomes" id="UP000003163">
    <property type="component" value="Unassembled WGS sequence"/>
</dbReference>
<feature type="transmembrane region" description="Helical" evidence="1">
    <location>
        <begin position="23"/>
        <end position="42"/>
    </location>
</feature>
<protein>
    <submittedName>
        <fullName evidence="2">Uncharacterized protein</fullName>
    </submittedName>
</protein>
<dbReference type="InParanoid" id="J9DAW2"/>
<name>J9DAW2_EDHAE</name>
<accession>J9DAW2</accession>
<keyword evidence="1" id="KW-0472">Membrane</keyword>
<sequence>MRSNTNLFSHITVFDVGIYNDHLPPIIFNFLVICIFILVTSLKFHKPISEHNNMFSLIFADFFCLNIYGCYILKNILSEIIKHYFINKHQIFINPFKKILLYNQKIFFL</sequence>
<keyword evidence="1" id="KW-1133">Transmembrane helix</keyword>
<proteinExistence type="predicted"/>
<evidence type="ECO:0000313" key="2">
    <source>
        <dbReference type="EMBL" id="EJW04911.1"/>
    </source>
</evidence>
<reference evidence="3" key="2">
    <citation type="submission" date="2015-07" db="EMBL/GenBank/DDBJ databases">
        <title>Contrasting host-pathogen interactions and genome evolution in two generalist and specialist microsporidian pathogens of mosquitoes.</title>
        <authorList>
            <consortium name="The Broad Institute Genomics Platform"/>
            <consortium name="The Broad Institute Genome Sequencing Center for Infectious Disease"/>
            <person name="Cuomo C.A."/>
            <person name="Sanscrainte N.D."/>
            <person name="Goldberg J.M."/>
            <person name="Heiman D."/>
            <person name="Young S."/>
            <person name="Zeng Q."/>
            <person name="Becnel J.J."/>
            <person name="Birren B.W."/>
        </authorList>
    </citation>
    <scope>NUCLEOTIDE SEQUENCE [LARGE SCALE GENOMIC DNA]</scope>
    <source>
        <strain evidence="3">USNM 41457</strain>
    </source>
</reference>
<evidence type="ECO:0000256" key="1">
    <source>
        <dbReference type="SAM" id="Phobius"/>
    </source>
</evidence>